<keyword evidence="3" id="KW-1185">Reference proteome</keyword>
<name>A0A8T0J797_CERPU</name>
<organism evidence="2 3">
    <name type="scientific">Ceratodon purpureus</name>
    <name type="common">Fire moss</name>
    <name type="synonym">Dicranum purpureum</name>
    <dbReference type="NCBI Taxonomy" id="3225"/>
    <lineage>
        <taxon>Eukaryota</taxon>
        <taxon>Viridiplantae</taxon>
        <taxon>Streptophyta</taxon>
        <taxon>Embryophyta</taxon>
        <taxon>Bryophyta</taxon>
        <taxon>Bryophytina</taxon>
        <taxon>Bryopsida</taxon>
        <taxon>Dicranidae</taxon>
        <taxon>Pseudoditrichales</taxon>
        <taxon>Ditrichaceae</taxon>
        <taxon>Ceratodon</taxon>
    </lineage>
</organism>
<dbReference type="EMBL" id="CM026421">
    <property type="protein sequence ID" value="KAG0591415.1"/>
    <property type="molecule type" value="Genomic_DNA"/>
</dbReference>
<protein>
    <submittedName>
        <fullName evidence="2">Uncharacterized protein</fullName>
    </submittedName>
</protein>
<evidence type="ECO:0000256" key="1">
    <source>
        <dbReference type="SAM" id="SignalP"/>
    </source>
</evidence>
<dbReference type="Proteomes" id="UP000822688">
    <property type="component" value="Chromosome 1"/>
</dbReference>
<dbReference type="AlphaFoldDB" id="A0A8T0J797"/>
<keyword evidence="1" id="KW-0732">Signal</keyword>
<sequence length="54" mass="6136">MRNGTGFVTTLICSSLTLWEGKWGWNWGTVKPGGLSVRSFRRSKVISVFQNFEI</sequence>
<comment type="caution">
    <text evidence="2">The sequence shown here is derived from an EMBL/GenBank/DDBJ whole genome shotgun (WGS) entry which is preliminary data.</text>
</comment>
<feature type="signal peptide" evidence="1">
    <location>
        <begin position="1"/>
        <end position="24"/>
    </location>
</feature>
<feature type="chain" id="PRO_5035872625" evidence="1">
    <location>
        <begin position="25"/>
        <end position="54"/>
    </location>
</feature>
<reference evidence="2" key="1">
    <citation type="submission" date="2020-06" db="EMBL/GenBank/DDBJ databases">
        <title>WGS assembly of Ceratodon purpureus strain R40.</title>
        <authorList>
            <person name="Carey S.B."/>
            <person name="Jenkins J."/>
            <person name="Shu S."/>
            <person name="Lovell J.T."/>
            <person name="Sreedasyam A."/>
            <person name="Maumus F."/>
            <person name="Tiley G.P."/>
            <person name="Fernandez-Pozo N."/>
            <person name="Barry K."/>
            <person name="Chen C."/>
            <person name="Wang M."/>
            <person name="Lipzen A."/>
            <person name="Daum C."/>
            <person name="Saski C.A."/>
            <person name="Payton A.C."/>
            <person name="Mcbreen J.C."/>
            <person name="Conrad R.E."/>
            <person name="Kollar L.M."/>
            <person name="Olsson S."/>
            <person name="Huttunen S."/>
            <person name="Landis J.B."/>
            <person name="Wickett N.J."/>
            <person name="Johnson M.G."/>
            <person name="Rensing S.A."/>
            <person name="Grimwood J."/>
            <person name="Schmutz J."/>
            <person name="Mcdaniel S.F."/>
        </authorList>
    </citation>
    <scope>NUCLEOTIDE SEQUENCE</scope>
    <source>
        <strain evidence="2">R40</strain>
    </source>
</reference>
<evidence type="ECO:0000313" key="3">
    <source>
        <dbReference type="Proteomes" id="UP000822688"/>
    </source>
</evidence>
<accession>A0A8T0J797</accession>
<evidence type="ECO:0000313" key="2">
    <source>
        <dbReference type="EMBL" id="KAG0591415.1"/>
    </source>
</evidence>
<proteinExistence type="predicted"/>
<gene>
    <name evidence="2" type="ORF">KC19_1G174300</name>
</gene>